<evidence type="ECO:0000313" key="2">
    <source>
        <dbReference type="Proteomes" id="UP001597045"/>
    </source>
</evidence>
<keyword evidence="2" id="KW-1185">Reference proteome</keyword>
<sequence length="78" mass="8367">MSVLGKLRGLARAGGAVMTVDQLVFSAIAFALQAAAIPVSTDAEFVNCVRLSLPYAWDRFTSSGTVTWAPRFTTRSSR</sequence>
<evidence type="ECO:0000313" key="1">
    <source>
        <dbReference type="EMBL" id="MFD1046674.1"/>
    </source>
</evidence>
<proteinExistence type="predicted"/>
<evidence type="ECO:0008006" key="3">
    <source>
        <dbReference type="Google" id="ProtNLM"/>
    </source>
</evidence>
<protein>
    <recommendedName>
        <fullName evidence="3">PIN domain-containing protein</fullName>
    </recommendedName>
</protein>
<accession>A0ABW3MBM0</accession>
<dbReference type="Proteomes" id="UP001597045">
    <property type="component" value="Unassembled WGS sequence"/>
</dbReference>
<gene>
    <name evidence="1" type="ORF">ACFQ1S_14495</name>
</gene>
<dbReference type="EMBL" id="JBHTIS010000750">
    <property type="protein sequence ID" value="MFD1046674.1"/>
    <property type="molecule type" value="Genomic_DNA"/>
</dbReference>
<comment type="caution">
    <text evidence="1">The sequence shown here is derived from an EMBL/GenBank/DDBJ whole genome shotgun (WGS) entry which is preliminary data.</text>
</comment>
<reference evidence="2" key="1">
    <citation type="journal article" date="2019" name="Int. J. Syst. Evol. Microbiol.">
        <title>The Global Catalogue of Microorganisms (GCM) 10K type strain sequencing project: providing services to taxonomists for standard genome sequencing and annotation.</title>
        <authorList>
            <consortium name="The Broad Institute Genomics Platform"/>
            <consortium name="The Broad Institute Genome Sequencing Center for Infectious Disease"/>
            <person name="Wu L."/>
            <person name="Ma J."/>
        </authorList>
    </citation>
    <scope>NUCLEOTIDE SEQUENCE [LARGE SCALE GENOMIC DNA]</scope>
    <source>
        <strain evidence="2">JCM 31486</strain>
    </source>
</reference>
<name>A0ABW3MBM0_9PSEU</name>
<organism evidence="1 2">
    <name type="scientific">Kibdelosporangium lantanae</name>
    <dbReference type="NCBI Taxonomy" id="1497396"/>
    <lineage>
        <taxon>Bacteria</taxon>
        <taxon>Bacillati</taxon>
        <taxon>Actinomycetota</taxon>
        <taxon>Actinomycetes</taxon>
        <taxon>Pseudonocardiales</taxon>
        <taxon>Pseudonocardiaceae</taxon>
        <taxon>Kibdelosporangium</taxon>
    </lineage>
</organism>